<keyword evidence="2" id="KW-1003">Cell membrane</keyword>
<evidence type="ECO:0000256" key="6">
    <source>
        <dbReference type="ARBA" id="ARBA00038076"/>
    </source>
</evidence>
<dbReference type="InterPro" id="IPR025857">
    <property type="entry name" value="MacB_PCD"/>
</dbReference>
<evidence type="ECO:0000256" key="3">
    <source>
        <dbReference type="ARBA" id="ARBA00022692"/>
    </source>
</evidence>
<evidence type="ECO:0000256" key="2">
    <source>
        <dbReference type="ARBA" id="ARBA00022475"/>
    </source>
</evidence>
<feature type="transmembrane region" description="Helical" evidence="7">
    <location>
        <begin position="811"/>
        <end position="835"/>
    </location>
</feature>
<dbReference type="Pfam" id="PF02687">
    <property type="entry name" value="FtsX"/>
    <property type="match status" value="2"/>
</dbReference>
<keyword evidence="5 7" id="KW-0472">Membrane</keyword>
<feature type="transmembrane region" description="Helical" evidence="7">
    <location>
        <begin position="265"/>
        <end position="289"/>
    </location>
</feature>
<evidence type="ECO:0000313" key="10">
    <source>
        <dbReference type="EMBL" id="CAB4926166.1"/>
    </source>
</evidence>
<feature type="transmembrane region" description="Helical" evidence="7">
    <location>
        <begin position="726"/>
        <end position="751"/>
    </location>
</feature>
<feature type="domain" description="ABC3 transporter permease C-terminal" evidence="8">
    <location>
        <begin position="268"/>
        <end position="389"/>
    </location>
</feature>
<name>A0A6J7I6K8_9ZZZZ</name>
<comment type="similarity">
    <text evidence="6">Belongs to the ABC-4 integral membrane protein family.</text>
</comment>
<reference evidence="10" key="1">
    <citation type="submission" date="2020-05" db="EMBL/GenBank/DDBJ databases">
        <authorList>
            <person name="Chiriac C."/>
            <person name="Salcher M."/>
            <person name="Ghai R."/>
            <person name="Kavagutti S V."/>
        </authorList>
    </citation>
    <scope>NUCLEOTIDE SEQUENCE</scope>
</reference>
<feature type="domain" description="MacB-like periplasmic core" evidence="9">
    <location>
        <begin position="17"/>
        <end position="233"/>
    </location>
</feature>
<feature type="transmembrane region" description="Helical" evidence="7">
    <location>
        <begin position="436"/>
        <end position="458"/>
    </location>
</feature>
<evidence type="ECO:0000256" key="4">
    <source>
        <dbReference type="ARBA" id="ARBA00022989"/>
    </source>
</evidence>
<evidence type="ECO:0000256" key="1">
    <source>
        <dbReference type="ARBA" id="ARBA00004651"/>
    </source>
</evidence>
<organism evidence="10">
    <name type="scientific">freshwater metagenome</name>
    <dbReference type="NCBI Taxonomy" id="449393"/>
    <lineage>
        <taxon>unclassified sequences</taxon>
        <taxon>metagenomes</taxon>
        <taxon>ecological metagenomes</taxon>
    </lineage>
</organism>
<keyword evidence="3 7" id="KW-0812">Transmembrane</keyword>
<evidence type="ECO:0000259" key="8">
    <source>
        <dbReference type="Pfam" id="PF02687"/>
    </source>
</evidence>
<keyword evidence="4 7" id="KW-1133">Transmembrane helix</keyword>
<dbReference type="Pfam" id="PF12704">
    <property type="entry name" value="MacB_PCD"/>
    <property type="match status" value="2"/>
</dbReference>
<comment type="subcellular location">
    <subcellularLocation>
        <location evidence="1">Cell membrane</location>
        <topology evidence="1">Multi-pass membrane protein</topology>
    </subcellularLocation>
</comment>
<feature type="domain" description="MacB-like periplasmic core" evidence="9">
    <location>
        <begin position="491"/>
        <end position="695"/>
    </location>
</feature>
<feature type="transmembrane region" description="Helical" evidence="7">
    <location>
        <begin position="491"/>
        <end position="513"/>
    </location>
</feature>
<evidence type="ECO:0000259" key="9">
    <source>
        <dbReference type="Pfam" id="PF12704"/>
    </source>
</evidence>
<evidence type="ECO:0000256" key="7">
    <source>
        <dbReference type="SAM" id="Phobius"/>
    </source>
</evidence>
<feature type="domain" description="ABC3 transporter permease C-terminal" evidence="8">
    <location>
        <begin position="730"/>
        <end position="842"/>
    </location>
</feature>
<accession>A0A6J7I6K8</accession>
<dbReference type="PANTHER" id="PTHR30572">
    <property type="entry name" value="MEMBRANE COMPONENT OF TRANSPORTER-RELATED"/>
    <property type="match status" value="1"/>
</dbReference>
<protein>
    <submittedName>
        <fullName evidence="10">Unannotated protein</fullName>
    </submittedName>
</protein>
<feature type="transmembrane region" description="Helical" evidence="7">
    <location>
        <begin position="778"/>
        <end position="799"/>
    </location>
</feature>
<feature type="transmembrane region" description="Helical" evidence="7">
    <location>
        <begin position="356"/>
        <end position="379"/>
    </location>
</feature>
<feature type="transmembrane region" description="Helical" evidence="7">
    <location>
        <begin position="412"/>
        <end position="430"/>
    </location>
</feature>
<gene>
    <name evidence="10" type="ORF">UFOPK3674_00858</name>
</gene>
<dbReference type="EMBL" id="CAFBMX010000004">
    <property type="protein sequence ID" value="CAB4926166.1"/>
    <property type="molecule type" value="Genomic_DNA"/>
</dbReference>
<proteinExistence type="inferred from homology"/>
<dbReference type="PANTHER" id="PTHR30572:SF4">
    <property type="entry name" value="ABC TRANSPORTER PERMEASE YTRF"/>
    <property type="match status" value="1"/>
</dbReference>
<evidence type="ECO:0000256" key="5">
    <source>
        <dbReference type="ARBA" id="ARBA00023136"/>
    </source>
</evidence>
<dbReference type="GO" id="GO:0022857">
    <property type="term" value="F:transmembrane transporter activity"/>
    <property type="evidence" value="ECO:0007669"/>
    <property type="project" value="TreeGrafter"/>
</dbReference>
<feature type="transmembrane region" description="Helical" evidence="7">
    <location>
        <begin position="309"/>
        <end position="336"/>
    </location>
</feature>
<dbReference type="InterPro" id="IPR003838">
    <property type="entry name" value="ABC3_permease_C"/>
</dbReference>
<sequence>MGRVVLLGLLSRPLRLILTLLAVALGVALISATYIFTDTIGTSFDRLFQETTKGTDAAITARQGLSTGDQGGTARTVPRSVLERVRADPQVAVAEGSVFEIGTVLGRDGKPLSGAAPSFIASVAQSPRFQSFELDAGRFPRVAGEALLDKATADRRGFRVGQTIGVQGQTGRVNLRITGIGSIAGVSSFGGSTVVAVTLAQALTLTGKDGFDAISAAAARGVTPQQLAGSLRARLPRSLVVRTGAQQAASQSKEINDSLGILKTALLAFAGIALFVGAFIIFNSFSITVQQRLRELGLLRALGAGRRQVLSIVLAEGLVLGLGGSLVGLGLGLALAPGLRALFASVGVDLPSNGLVLLPRTVIVALLIGTLVAVAASLVPAIRGTRVPPIAALRHAAIPTANTSRRVTVPGLLLVALGAVLIAFGLFGSGSTGARLVASGGGVVAGFLGAALLSPLLVRPLASLLGRVVELVAGFPGRLARENAMRQPGRTAVTASALMVGVALVTFASVFAAGAKSTIREAVGDNVRAQLVVVNANGFSPYPAAVLPAIDAVSGVERVSAITASRARVTGVRGDQDVSGLEPASLASLYRVRLDAGPPNAVALLASGTTVIVSRPYRERHGTQIGDVLTLRTPLRSGLRLRVVGVVDDRTRVFGDLTVANAVVRDDFGETKTVFGLVGVRDGADVATVQRDITRVLDSRFPEAEVQTQQEFIDERSGQVDQVLGLIYALLSLAVIVSLFGIVNTLVLSITERTAEIGMLRAIGTTQRQVRRIVRWEAVITALIGGITGAGLGILLSIVFTRPLDGFRLAIPVPTIIGLVLLSGAAGVLAAVLPARRAARLDVLKALAYE</sequence>
<dbReference type="AlphaFoldDB" id="A0A6J7I6K8"/>
<dbReference type="GO" id="GO:0005886">
    <property type="term" value="C:plasma membrane"/>
    <property type="evidence" value="ECO:0007669"/>
    <property type="project" value="UniProtKB-SubCell"/>
</dbReference>
<dbReference type="InterPro" id="IPR050250">
    <property type="entry name" value="Macrolide_Exporter_MacB"/>
</dbReference>